<protein>
    <recommendedName>
        <fullName evidence="8">Nuclear transcription factor Y subunit</fullName>
    </recommendedName>
</protein>
<evidence type="ECO:0000313" key="13">
    <source>
        <dbReference type="RefSeq" id="XP_010278973.1"/>
    </source>
</evidence>
<evidence type="ECO:0000313" key="11">
    <source>
        <dbReference type="RefSeq" id="XP_010278970.1"/>
    </source>
</evidence>
<feature type="compositionally biased region" description="Low complexity" evidence="9">
    <location>
        <begin position="84"/>
        <end position="97"/>
    </location>
</feature>
<dbReference type="GO" id="GO:0000981">
    <property type="term" value="F:DNA-binding transcription factor activity, RNA polymerase II-specific"/>
    <property type="evidence" value="ECO:0000318"/>
    <property type="project" value="GO_Central"/>
</dbReference>
<keyword evidence="4" id="KW-0010">Activator</keyword>
<keyword evidence="10" id="KW-1185">Reference proteome</keyword>
<feature type="compositionally biased region" description="Polar residues" evidence="9">
    <location>
        <begin position="240"/>
        <end position="251"/>
    </location>
</feature>
<dbReference type="AlphaFoldDB" id="A0A1U8BP81"/>
<dbReference type="OrthoDB" id="1097733at2759"/>
<evidence type="ECO:0000256" key="3">
    <source>
        <dbReference type="ARBA" id="ARBA00023125"/>
    </source>
</evidence>
<dbReference type="PROSITE" id="PS00686">
    <property type="entry name" value="NFYA_HAP2_1"/>
    <property type="match status" value="1"/>
</dbReference>
<feature type="region of interest" description="Disordered" evidence="9">
    <location>
        <begin position="1"/>
        <end position="31"/>
    </location>
</feature>
<comment type="similarity">
    <text evidence="8">Belongs to the NFYA/HAP2 subunit family.</text>
</comment>
<dbReference type="GO" id="GO:0006357">
    <property type="term" value="P:regulation of transcription by RNA polymerase II"/>
    <property type="evidence" value="ECO:0000318"/>
    <property type="project" value="GO_Central"/>
</dbReference>
<evidence type="ECO:0000256" key="8">
    <source>
        <dbReference type="RuleBase" id="RU367155"/>
    </source>
</evidence>
<evidence type="ECO:0000313" key="10">
    <source>
        <dbReference type="Proteomes" id="UP000189703"/>
    </source>
</evidence>
<evidence type="ECO:0000256" key="9">
    <source>
        <dbReference type="SAM" id="MobiDB-lite"/>
    </source>
</evidence>
<keyword evidence="6 8" id="KW-0539">Nucleus</keyword>
<name>A0A1U8BP81_NELNU</name>
<dbReference type="OMA" id="SSQPWWW"/>
<reference evidence="11 12" key="1">
    <citation type="submission" date="2025-04" db="UniProtKB">
        <authorList>
            <consortium name="RefSeq"/>
        </authorList>
    </citation>
    <scope>IDENTIFICATION</scope>
</reference>
<feature type="region of interest" description="Disordered" evidence="9">
    <location>
        <begin position="214"/>
        <end position="353"/>
    </location>
</feature>
<organism evidence="10 12">
    <name type="scientific">Nelumbo nucifera</name>
    <name type="common">Sacred lotus</name>
    <dbReference type="NCBI Taxonomy" id="4432"/>
    <lineage>
        <taxon>Eukaryota</taxon>
        <taxon>Viridiplantae</taxon>
        <taxon>Streptophyta</taxon>
        <taxon>Embryophyta</taxon>
        <taxon>Tracheophyta</taxon>
        <taxon>Spermatophyta</taxon>
        <taxon>Magnoliopsida</taxon>
        <taxon>Proteales</taxon>
        <taxon>Nelumbonaceae</taxon>
        <taxon>Nelumbo</taxon>
    </lineage>
</organism>
<evidence type="ECO:0000256" key="6">
    <source>
        <dbReference type="ARBA" id="ARBA00023242"/>
    </source>
</evidence>
<dbReference type="Gene3D" id="6.10.250.2430">
    <property type="match status" value="1"/>
</dbReference>
<evidence type="ECO:0000256" key="7">
    <source>
        <dbReference type="ARBA" id="ARBA00025911"/>
    </source>
</evidence>
<comment type="subunit">
    <text evidence="7">Heterotrimeric transcription factor composed of three components, NF-YA, NF-YB and NF-YC. NF-YB and NF-YC must interact and dimerize for NF-YA association and DNA binding.</text>
</comment>
<dbReference type="RefSeq" id="XP_010278972.1">
    <property type="nucleotide sequence ID" value="XM_010280670.1"/>
</dbReference>
<dbReference type="KEGG" id="nnu:104612996"/>
<dbReference type="PROSITE" id="PS51152">
    <property type="entry name" value="NFYA_HAP2_2"/>
    <property type="match status" value="1"/>
</dbReference>
<keyword evidence="2 8" id="KW-0805">Transcription regulation</keyword>
<dbReference type="STRING" id="4432.A0A1U8BP81"/>
<feature type="region of interest" description="Disordered" evidence="9">
    <location>
        <begin position="45"/>
        <end position="100"/>
    </location>
</feature>
<feature type="compositionally biased region" description="Low complexity" evidence="9">
    <location>
        <begin position="252"/>
        <end position="283"/>
    </location>
</feature>
<dbReference type="GeneID" id="104612996"/>
<evidence type="ECO:0000256" key="2">
    <source>
        <dbReference type="ARBA" id="ARBA00023015"/>
    </source>
</evidence>
<dbReference type="PANTHER" id="PTHR12632">
    <property type="entry name" value="TRANSCRIPTION FACTOR NF-Y ALPHA-RELATED"/>
    <property type="match status" value="1"/>
</dbReference>
<keyword evidence="3 8" id="KW-0238">DNA-binding</keyword>
<evidence type="ECO:0000256" key="1">
    <source>
        <dbReference type="ARBA" id="ARBA00004123"/>
    </source>
</evidence>
<gene>
    <name evidence="11 12 13" type="primary">LOC104612996</name>
</gene>
<comment type="subcellular location">
    <subcellularLocation>
        <location evidence="1 8">Nucleus</location>
    </subcellularLocation>
</comment>
<dbReference type="GO" id="GO:0016602">
    <property type="term" value="C:CCAAT-binding factor complex"/>
    <property type="evidence" value="ECO:0007669"/>
    <property type="project" value="InterPro"/>
</dbReference>
<proteinExistence type="inferred from homology"/>
<comment type="function">
    <text evidence="8">Component of the sequence-specific heterotrimeric transcription factor (NF-Y) which specifically recognizes a 5'-CCAAT-3' box motif found in the promoters of its target genes.</text>
</comment>
<feature type="compositionally biased region" description="Polar residues" evidence="9">
    <location>
        <begin position="284"/>
        <end position="314"/>
    </location>
</feature>
<dbReference type="RefSeq" id="XP_010278970.1">
    <property type="nucleotide sequence ID" value="XM_010280668.1"/>
</dbReference>
<evidence type="ECO:0000256" key="4">
    <source>
        <dbReference type="ARBA" id="ARBA00023159"/>
    </source>
</evidence>
<dbReference type="InterPro" id="IPR018362">
    <property type="entry name" value="CCAAT-binding_factor_CS"/>
</dbReference>
<evidence type="ECO:0000313" key="12">
    <source>
        <dbReference type="RefSeq" id="XP_010278972.1"/>
    </source>
</evidence>
<accession>A0A1U8BP81</accession>
<evidence type="ECO:0000256" key="5">
    <source>
        <dbReference type="ARBA" id="ARBA00023163"/>
    </source>
</evidence>
<sequence length="353" mass="37742">MHSKSDNGNQKDPDAQTIPSSTVGTQPWWRPIGYTVVPPAVLGESASKSASVEPPSGGGGNKAGQTQANGGLEKGTNVGKETQNGGSTNSGSDGNHGQENQCMQHLTSTVPPTMGESAVPHTQLELIGHSIACAPYPYSDPYYGGIMAAYGNQAMAHPHLLGMHHTRMPLPLEMTEEPVYVNAKQYHGILRRRQSRAKAELEKKLIKVRKPYLHESRHQHAMRRARGCGGRFLNTKKLNENSANATTEKGTGSSAAASSQSASSSGSEPLPSNSIANADSSNNQQENGPSAQDPMQQPQTYSNGNSCYQHNQAFPLSKFHSMSEERGEEGDCSGHPRGNIPVNRAPNRALTIQ</sequence>
<dbReference type="Proteomes" id="UP000189703">
    <property type="component" value="Unplaced"/>
</dbReference>
<dbReference type="InterPro" id="IPR001289">
    <property type="entry name" value="NFYA"/>
</dbReference>
<dbReference type="GO" id="GO:0003677">
    <property type="term" value="F:DNA binding"/>
    <property type="evidence" value="ECO:0007669"/>
    <property type="project" value="UniProtKB-KW"/>
</dbReference>
<dbReference type="PRINTS" id="PR00616">
    <property type="entry name" value="CCAATSUBUNTB"/>
</dbReference>
<dbReference type="RefSeq" id="XP_010278973.1">
    <property type="nucleotide sequence ID" value="XM_010280671.2"/>
</dbReference>
<dbReference type="eggNOG" id="KOG1561">
    <property type="taxonomic scope" value="Eukaryota"/>
</dbReference>
<keyword evidence="5 8" id="KW-0804">Transcription</keyword>
<dbReference type="Pfam" id="PF02045">
    <property type="entry name" value="CBFB_NFYA"/>
    <property type="match status" value="1"/>
</dbReference>
<dbReference type="SMART" id="SM00521">
    <property type="entry name" value="CBF"/>
    <property type="match status" value="1"/>
</dbReference>